<keyword evidence="16" id="KW-1185">Reference proteome</keyword>
<dbReference type="InterPro" id="IPR007960">
    <property type="entry name" value="TAS2R"/>
</dbReference>
<evidence type="ECO:0000256" key="9">
    <source>
        <dbReference type="ARBA" id="ARBA00023170"/>
    </source>
</evidence>
<evidence type="ECO:0000256" key="3">
    <source>
        <dbReference type="ARBA" id="ARBA00022480"/>
    </source>
</evidence>
<evidence type="ECO:0000256" key="13">
    <source>
        <dbReference type="SAM" id="Phobius"/>
    </source>
</evidence>
<dbReference type="EMBL" id="DYDO01000008">
    <property type="protein sequence ID" value="DBA18885.1"/>
    <property type="molecule type" value="Genomic_DNA"/>
</dbReference>
<keyword evidence="10 12" id="KW-0807">Transducer</keyword>
<evidence type="ECO:0000256" key="1">
    <source>
        <dbReference type="ARBA" id="ARBA00004141"/>
    </source>
</evidence>
<evidence type="ECO:0000256" key="6">
    <source>
        <dbReference type="ARBA" id="ARBA00022989"/>
    </source>
</evidence>
<keyword evidence="3 12" id="KW-0919">Taste</keyword>
<comment type="subcellular location">
    <subcellularLocation>
        <location evidence="1 12">Membrane</location>
        <topology evidence="1 12">Multi-pass membrane protein</topology>
    </subcellularLocation>
</comment>
<feature type="signal peptide" evidence="14">
    <location>
        <begin position="1"/>
        <end position="20"/>
    </location>
</feature>
<keyword evidence="5 12" id="KW-0812">Transmembrane</keyword>
<accession>A0AAV3A5X0</accession>
<evidence type="ECO:0000256" key="10">
    <source>
        <dbReference type="ARBA" id="ARBA00023224"/>
    </source>
</evidence>
<dbReference type="GO" id="GO:0016020">
    <property type="term" value="C:membrane"/>
    <property type="evidence" value="ECO:0007669"/>
    <property type="project" value="UniProtKB-SubCell"/>
</dbReference>
<sequence length="301" mass="34584">MLSQFSLRSLIYAVLGLVLAIPPNTCIVIVNLKSIRKKEKLSPSNLIFLVKAIVNIFHQCLLSLQGMLFFWSSSVFHDNNVYSFIMVSVHFLIYYSFWLTVWLSAHYCTSITNLRIGFFIMVKRIVSNFLSHVLFLTALGLFPVSVLIIWAFSGDSNFHSHINSTEATADFAFYYVIYSFLVPVTFLGCILPFCLILLCLLLTFSFLVRHVWRVKNNDSGSTLPNLRAHVTALRTIILFLLVFTSFFMSQVILFTRNTSEYAGSVDGVIWTFRLFSPSLEGFIIFQANNKLKRFILRKLWT</sequence>
<name>A0AAV3A5X0_PYXAD</name>
<dbReference type="SUPFAM" id="SSF81321">
    <property type="entry name" value="Family A G protein-coupled receptor-like"/>
    <property type="match status" value="1"/>
</dbReference>
<comment type="similarity">
    <text evidence="2 11">Belongs to the G-protein coupled receptor T2R family.</text>
</comment>
<protein>
    <recommendedName>
        <fullName evidence="12">Taste receptor type 2</fullName>
    </recommendedName>
</protein>
<evidence type="ECO:0000256" key="14">
    <source>
        <dbReference type="SAM" id="SignalP"/>
    </source>
</evidence>
<dbReference type="PANTHER" id="PTHR11394">
    <property type="entry name" value="TASTE RECEPTOR TYPE 2"/>
    <property type="match status" value="1"/>
</dbReference>
<dbReference type="Gene3D" id="1.20.1070.10">
    <property type="entry name" value="Rhodopsin 7-helix transmembrane proteins"/>
    <property type="match status" value="1"/>
</dbReference>
<evidence type="ECO:0000256" key="5">
    <source>
        <dbReference type="ARBA" id="ARBA00022692"/>
    </source>
</evidence>
<feature type="transmembrane region" description="Helical" evidence="13">
    <location>
        <begin position="129"/>
        <end position="152"/>
    </location>
</feature>
<keyword evidence="7 12" id="KW-0297">G-protein coupled receptor</keyword>
<keyword evidence="14" id="KW-0732">Signal</keyword>
<feature type="chain" id="PRO_5043640614" description="Taste receptor type 2" evidence="14">
    <location>
        <begin position="21"/>
        <end position="301"/>
    </location>
</feature>
<keyword evidence="6 13" id="KW-1133">Transmembrane helix</keyword>
<feature type="transmembrane region" description="Helical" evidence="13">
    <location>
        <begin position="84"/>
        <end position="108"/>
    </location>
</feature>
<evidence type="ECO:0000256" key="4">
    <source>
        <dbReference type="ARBA" id="ARBA00022606"/>
    </source>
</evidence>
<evidence type="ECO:0000256" key="2">
    <source>
        <dbReference type="ARBA" id="ARBA00007376"/>
    </source>
</evidence>
<evidence type="ECO:0000313" key="16">
    <source>
        <dbReference type="Proteomes" id="UP001181693"/>
    </source>
</evidence>
<keyword evidence="9 12" id="KW-0675">Receptor</keyword>
<evidence type="ECO:0000256" key="12">
    <source>
        <dbReference type="RuleBase" id="RU004424"/>
    </source>
</evidence>
<proteinExistence type="inferred from homology"/>
<evidence type="ECO:0000256" key="8">
    <source>
        <dbReference type="ARBA" id="ARBA00023136"/>
    </source>
</evidence>
<dbReference type="Proteomes" id="UP001181693">
    <property type="component" value="Unassembled WGS sequence"/>
</dbReference>
<evidence type="ECO:0000256" key="7">
    <source>
        <dbReference type="ARBA" id="ARBA00023040"/>
    </source>
</evidence>
<dbReference type="GO" id="GO:0004930">
    <property type="term" value="F:G protein-coupled receptor activity"/>
    <property type="evidence" value="ECO:0007669"/>
    <property type="project" value="UniProtKB-KW"/>
</dbReference>
<keyword evidence="8 12" id="KW-0472">Membrane</keyword>
<comment type="caution">
    <text evidence="15">The sequence shown here is derived from an EMBL/GenBank/DDBJ whole genome shotgun (WGS) entry which is preliminary data.</text>
</comment>
<dbReference type="Pfam" id="PF05296">
    <property type="entry name" value="TAS2R"/>
    <property type="match status" value="1"/>
</dbReference>
<feature type="transmembrane region" description="Helical" evidence="13">
    <location>
        <begin position="52"/>
        <end position="72"/>
    </location>
</feature>
<evidence type="ECO:0000313" key="15">
    <source>
        <dbReference type="EMBL" id="DBA18885.1"/>
    </source>
</evidence>
<dbReference type="AlphaFoldDB" id="A0AAV3A5X0"/>
<evidence type="ECO:0000256" key="11">
    <source>
        <dbReference type="RuleBase" id="RU004423"/>
    </source>
</evidence>
<reference evidence="15" key="1">
    <citation type="thesis" date="2020" institute="ProQuest LLC" country="789 East Eisenhower Parkway, Ann Arbor, MI, USA">
        <title>Comparative Genomics and Chromosome Evolution.</title>
        <authorList>
            <person name="Mudd A.B."/>
        </authorList>
    </citation>
    <scope>NUCLEOTIDE SEQUENCE</scope>
    <source>
        <strain evidence="15">1538</strain>
        <tissue evidence="15">Blood</tissue>
    </source>
</reference>
<organism evidence="15 16">
    <name type="scientific">Pyxicephalus adspersus</name>
    <name type="common">African bullfrog</name>
    <dbReference type="NCBI Taxonomy" id="30357"/>
    <lineage>
        <taxon>Eukaryota</taxon>
        <taxon>Metazoa</taxon>
        <taxon>Chordata</taxon>
        <taxon>Craniata</taxon>
        <taxon>Vertebrata</taxon>
        <taxon>Euteleostomi</taxon>
        <taxon>Amphibia</taxon>
        <taxon>Batrachia</taxon>
        <taxon>Anura</taxon>
        <taxon>Neobatrachia</taxon>
        <taxon>Ranoidea</taxon>
        <taxon>Pyxicephalidae</taxon>
        <taxon>Pyxicephalinae</taxon>
        <taxon>Pyxicephalus</taxon>
    </lineage>
</organism>
<keyword evidence="4 12" id="KW-0716">Sensory transduction</keyword>
<dbReference type="PANTHER" id="PTHR11394:SF47">
    <property type="entry name" value="TASTE RECEPTOR TYPE 2 MEMBER 40"/>
    <property type="match status" value="1"/>
</dbReference>
<feature type="transmembrane region" description="Helical" evidence="13">
    <location>
        <begin position="236"/>
        <end position="255"/>
    </location>
</feature>
<feature type="transmembrane region" description="Helical" evidence="13">
    <location>
        <begin position="172"/>
        <end position="205"/>
    </location>
</feature>
<dbReference type="GO" id="GO:0033038">
    <property type="term" value="F:bitter taste receptor activity"/>
    <property type="evidence" value="ECO:0007669"/>
    <property type="project" value="InterPro"/>
</dbReference>
<gene>
    <name evidence="15" type="ORF">GDO54_014779</name>
</gene>
<feature type="transmembrane region" description="Helical" evidence="13">
    <location>
        <begin position="12"/>
        <end position="32"/>
    </location>
</feature>